<evidence type="ECO:0000256" key="9">
    <source>
        <dbReference type="ARBA" id="ARBA00047754"/>
    </source>
</evidence>
<dbReference type="PANTHER" id="PTHR11573:SF6">
    <property type="entry name" value="RIBONUCLEOSIDE-DIPHOSPHATE REDUCTASE LARGE SUBUNIT"/>
    <property type="match status" value="1"/>
</dbReference>
<protein>
    <recommendedName>
        <fullName evidence="2">ribonucleoside-diphosphate reductase</fullName>
        <ecNumber evidence="2">1.17.4.1</ecNumber>
    </recommendedName>
</protein>
<dbReference type="Pfam" id="PF02867">
    <property type="entry name" value="Ribonuc_red_lgC"/>
    <property type="match status" value="1"/>
</dbReference>
<evidence type="ECO:0000256" key="7">
    <source>
        <dbReference type="ARBA" id="ARBA00023116"/>
    </source>
</evidence>
<dbReference type="InterPro" id="IPR013346">
    <property type="entry name" value="NrdE_NrdA_C"/>
</dbReference>
<gene>
    <name evidence="12" type="ORF">LCGC14_0503500</name>
</gene>
<organism evidence="12">
    <name type="scientific">marine sediment metagenome</name>
    <dbReference type="NCBI Taxonomy" id="412755"/>
    <lineage>
        <taxon>unclassified sequences</taxon>
        <taxon>metagenomes</taxon>
        <taxon>ecological metagenomes</taxon>
    </lineage>
</organism>
<evidence type="ECO:0000256" key="1">
    <source>
        <dbReference type="ARBA" id="ARBA00010406"/>
    </source>
</evidence>
<dbReference type="SUPFAM" id="SSF48168">
    <property type="entry name" value="R1 subunit of ribonucleotide reductase, N-terminal domain"/>
    <property type="match status" value="1"/>
</dbReference>
<comment type="caution">
    <text evidence="12">The sequence shown here is derived from an EMBL/GenBank/DDBJ whole genome shotgun (WGS) entry which is preliminary data.</text>
</comment>
<dbReference type="PROSITE" id="PS00089">
    <property type="entry name" value="RIBORED_LARGE"/>
    <property type="match status" value="1"/>
</dbReference>
<reference evidence="12" key="1">
    <citation type="journal article" date="2015" name="Nature">
        <title>Complex archaea that bridge the gap between prokaryotes and eukaryotes.</title>
        <authorList>
            <person name="Spang A."/>
            <person name="Saw J.H."/>
            <person name="Jorgensen S.L."/>
            <person name="Zaremba-Niedzwiedzka K."/>
            <person name="Martijn J."/>
            <person name="Lind A.E."/>
            <person name="van Eijk R."/>
            <person name="Schleper C."/>
            <person name="Guy L."/>
            <person name="Ettema T.J."/>
        </authorList>
    </citation>
    <scope>NUCLEOTIDE SEQUENCE</scope>
</reference>
<comment type="catalytic activity">
    <reaction evidence="9">
        <text>a 2'-deoxyribonucleoside 5'-diphosphate + [thioredoxin]-disulfide + H2O = a ribonucleoside 5'-diphosphate + [thioredoxin]-dithiol</text>
        <dbReference type="Rhea" id="RHEA:23252"/>
        <dbReference type="Rhea" id="RHEA-COMP:10698"/>
        <dbReference type="Rhea" id="RHEA-COMP:10700"/>
        <dbReference type="ChEBI" id="CHEBI:15377"/>
        <dbReference type="ChEBI" id="CHEBI:29950"/>
        <dbReference type="ChEBI" id="CHEBI:50058"/>
        <dbReference type="ChEBI" id="CHEBI:57930"/>
        <dbReference type="ChEBI" id="CHEBI:73316"/>
        <dbReference type="EC" id="1.17.4.1"/>
    </reaction>
</comment>
<evidence type="ECO:0000256" key="5">
    <source>
        <dbReference type="ARBA" id="ARBA00022840"/>
    </source>
</evidence>
<sequence>MLRRGIKHWSKYIIPKEYRQMNQQLSVSKRDGRKEPLDLDKIHRVIEWAAEGLNNVSVSQVELKSHIQFYDGIRTKDIHETIIKAAADQISKESPDYQYLAARLAVFHLRKKAYGQFEPPRLFDHVTKMVGDKRYDAHLLVDYTEQELDELDAYLDHSRDLNFSYAAVKQLEGKYLVQNRVSGEIYESAQFLYILVAASLFSDYPRETRTDYIKRFYDAVSLFKISLPTPIMSGVRTPTRQFSSCVLIECGDSLDSINATSSAIVKYVSQRAGIGINAGRIRALGSHIRNGEAYHTGCIPFYKHFQTAVKSCSQGGVRGGAATLFYPLWHLEVENLLVLKNNRGVDDNRVRHLDYGVQFNKLMYSRLIKDDYITLFSPSDVPGLYDAFFEDQAEFDALYVKYEQDESIRKKRIKAIELFSMFAQERASTGRIYLQNVDHCNTHSPFISKVAPIRQSNLCLEIALPTKPLNNVNDEEGEIALCTLSAFNLGAIESLDELEELAELAVRALDNLLDFQDYPVPAAKNATMGRRTLGIGVINYAYYLAKNGKRYSDGSANALTHKTFEAIQYYLMKASNELAKERGACPKFNETTYSQGIMPTDTYKRDLDKICDEPLHLDWDTLRANIKEHGMRNSTLSALMPSETSSQISNATNGIEPPRGHISVKASKDGILKQVVPEYERLKDQYELLWDIPSNDGYLQLVGIMQKFVDQTISANTNYDPNKFEGGKVPMQVLLKDLLSAYKLGVKTLYYHNTRDGASDSQEDTPEVEDDDCEGGACKI</sequence>
<dbReference type="InterPro" id="IPR005144">
    <property type="entry name" value="ATP-cone_dom"/>
</dbReference>
<comment type="similarity">
    <text evidence="1">Belongs to the ribonucleoside diphosphate reductase large chain family.</text>
</comment>
<keyword evidence="3" id="KW-0021">Allosteric enzyme</keyword>
<dbReference type="FunFam" id="1.10.1650.20:FF:000001">
    <property type="entry name" value="Ribonucleoside-diphosphate reductase"/>
    <property type="match status" value="1"/>
</dbReference>
<dbReference type="InterPro" id="IPR008926">
    <property type="entry name" value="RNR_R1-su_N"/>
</dbReference>
<keyword evidence="7" id="KW-0215">Deoxyribonucleotide synthesis</keyword>
<feature type="domain" description="ATP-cone" evidence="11">
    <location>
        <begin position="25"/>
        <end position="115"/>
    </location>
</feature>
<dbReference type="EC" id="1.17.4.1" evidence="2"/>
<dbReference type="PRINTS" id="PR01183">
    <property type="entry name" value="RIBORDTASEM1"/>
</dbReference>
<accession>A0A0F9UQ69</accession>
<dbReference type="Pfam" id="PF00317">
    <property type="entry name" value="Ribonuc_red_lgN"/>
    <property type="match status" value="1"/>
</dbReference>
<dbReference type="NCBIfam" id="TIGR02506">
    <property type="entry name" value="NrdE_NrdA"/>
    <property type="match status" value="1"/>
</dbReference>
<keyword evidence="5" id="KW-0067">ATP-binding</keyword>
<dbReference type="NCBIfam" id="NF006578">
    <property type="entry name" value="PRK09103.1"/>
    <property type="match status" value="1"/>
</dbReference>
<evidence type="ECO:0000256" key="8">
    <source>
        <dbReference type="ARBA" id="ARBA00023157"/>
    </source>
</evidence>
<evidence type="ECO:0000256" key="10">
    <source>
        <dbReference type="SAM" id="MobiDB-lite"/>
    </source>
</evidence>
<name>A0A0F9UQ69_9ZZZZ</name>
<dbReference type="GO" id="GO:0005524">
    <property type="term" value="F:ATP binding"/>
    <property type="evidence" value="ECO:0007669"/>
    <property type="project" value="UniProtKB-KW"/>
</dbReference>
<dbReference type="Pfam" id="PF03477">
    <property type="entry name" value="ATP-cone"/>
    <property type="match status" value="1"/>
</dbReference>
<dbReference type="PROSITE" id="PS51161">
    <property type="entry name" value="ATP_CONE"/>
    <property type="match status" value="1"/>
</dbReference>
<feature type="region of interest" description="Disordered" evidence="10">
    <location>
        <begin position="641"/>
        <end position="660"/>
    </location>
</feature>
<dbReference type="InterPro" id="IPR000788">
    <property type="entry name" value="RNR_lg_C"/>
</dbReference>
<dbReference type="InterPro" id="IPR039718">
    <property type="entry name" value="Rrm1"/>
</dbReference>
<evidence type="ECO:0000313" key="12">
    <source>
        <dbReference type="EMBL" id="KKN63296.1"/>
    </source>
</evidence>
<dbReference type="EMBL" id="LAZR01000595">
    <property type="protein sequence ID" value="KKN63296.1"/>
    <property type="molecule type" value="Genomic_DNA"/>
</dbReference>
<keyword evidence="6" id="KW-0560">Oxidoreductase</keyword>
<dbReference type="Gene3D" id="1.10.1650.20">
    <property type="match status" value="1"/>
</dbReference>
<feature type="region of interest" description="Disordered" evidence="10">
    <location>
        <begin position="755"/>
        <end position="780"/>
    </location>
</feature>
<dbReference type="GO" id="GO:0004748">
    <property type="term" value="F:ribonucleoside-diphosphate reductase activity, thioredoxin disulfide as acceptor"/>
    <property type="evidence" value="ECO:0007669"/>
    <property type="project" value="UniProtKB-EC"/>
</dbReference>
<evidence type="ECO:0000256" key="6">
    <source>
        <dbReference type="ARBA" id="ARBA00023002"/>
    </source>
</evidence>
<feature type="compositionally biased region" description="Acidic residues" evidence="10">
    <location>
        <begin position="761"/>
        <end position="774"/>
    </location>
</feature>
<dbReference type="GO" id="GO:0005971">
    <property type="term" value="C:ribonucleoside-diphosphate reductase complex"/>
    <property type="evidence" value="ECO:0007669"/>
    <property type="project" value="TreeGrafter"/>
</dbReference>
<proteinExistence type="inferred from homology"/>
<dbReference type="InterPro" id="IPR013509">
    <property type="entry name" value="RNR_lsu_N"/>
</dbReference>
<dbReference type="AlphaFoldDB" id="A0A0F9UQ69"/>
<keyword evidence="8" id="KW-1015">Disulfide bond</keyword>
<evidence type="ECO:0000256" key="3">
    <source>
        <dbReference type="ARBA" id="ARBA00022533"/>
    </source>
</evidence>
<dbReference type="PANTHER" id="PTHR11573">
    <property type="entry name" value="RIBONUCLEOSIDE-DIPHOSPHATE REDUCTASE LARGE CHAIN"/>
    <property type="match status" value="1"/>
</dbReference>
<keyword evidence="4" id="KW-0547">Nucleotide-binding</keyword>
<dbReference type="UniPathway" id="UPA00326"/>
<dbReference type="SUPFAM" id="SSF51998">
    <property type="entry name" value="PFL-like glycyl radical enzymes"/>
    <property type="match status" value="1"/>
</dbReference>
<evidence type="ECO:0000256" key="2">
    <source>
        <dbReference type="ARBA" id="ARBA00012274"/>
    </source>
</evidence>
<dbReference type="GO" id="GO:0009263">
    <property type="term" value="P:deoxyribonucleotide biosynthetic process"/>
    <property type="evidence" value="ECO:0007669"/>
    <property type="project" value="UniProtKB-KW"/>
</dbReference>
<evidence type="ECO:0000259" key="11">
    <source>
        <dbReference type="PROSITE" id="PS51161"/>
    </source>
</evidence>
<evidence type="ECO:0000256" key="4">
    <source>
        <dbReference type="ARBA" id="ARBA00022741"/>
    </source>
</evidence>
<dbReference type="Gene3D" id="3.20.70.20">
    <property type="match status" value="1"/>
</dbReference>
<feature type="compositionally biased region" description="Polar residues" evidence="10">
    <location>
        <begin position="641"/>
        <end position="653"/>
    </location>
</feature>